<evidence type="ECO:0000256" key="10">
    <source>
        <dbReference type="SAM" id="MobiDB-lite"/>
    </source>
</evidence>
<comment type="subcellular location">
    <subcellularLocation>
        <location evidence="1">Bacterial flagellum basal body</location>
    </subcellularLocation>
    <subcellularLocation>
        <location evidence="2">Cell membrane</location>
        <topology evidence="2">Multi-pass membrane protein</topology>
    </subcellularLocation>
</comment>
<dbReference type="Proteomes" id="UP000474104">
    <property type="component" value="Unassembled WGS sequence"/>
</dbReference>
<dbReference type="InterPro" id="IPR006182">
    <property type="entry name" value="FliF_N_dom"/>
</dbReference>
<proteinExistence type="inferred from homology"/>
<dbReference type="RefSeq" id="WP_162205499.1">
    <property type="nucleotide sequence ID" value="NZ_VIRB01000057.1"/>
</dbReference>
<dbReference type="PANTHER" id="PTHR30046">
    <property type="entry name" value="FLAGELLAR M-RING PROTEIN"/>
    <property type="match status" value="1"/>
</dbReference>
<dbReference type="AlphaFoldDB" id="A0A9X5H709"/>
<dbReference type="Pfam" id="PF01514">
    <property type="entry name" value="YscJ_FliF"/>
    <property type="match status" value="1"/>
</dbReference>
<feature type="coiled-coil region" evidence="9">
    <location>
        <begin position="449"/>
        <end position="485"/>
    </location>
</feature>
<dbReference type="GO" id="GO:0005886">
    <property type="term" value="C:plasma membrane"/>
    <property type="evidence" value="ECO:0007669"/>
    <property type="project" value="UniProtKB-SubCell"/>
</dbReference>
<dbReference type="InterPro" id="IPR045851">
    <property type="entry name" value="AMP-bd_C_sf"/>
</dbReference>
<keyword evidence="14" id="KW-0282">Flagellum</keyword>
<feature type="domain" description="Flagellar M-ring N-terminal" evidence="12">
    <location>
        <begin position="43"/>
        <end position="217"/>
    </location>
</feature>
<name>A0A9X5H709_9FIRM</name>
<evidence type="ECO:0000256" key="3">
    <source>
        <dbReference type="ARBA" id="ARBA00007971"/>
    </source>
</evidence>
<evidence type="ECO:0000313" key="15">
    <source>
        <dbReference type="Proteomes" id="UP000474104"/>
    </source>
</evidence>
<comment type="similarity">
    <text evidence="3">Belongs to the FliF family.</text>
</comment>
<keyword evidence="7 11" id="KW-0472">Membrane</keyword>
<organism evidence="14 15">
    <name type="scientific">Schaedlerella arabinosiphila</name>
    <dbReference type="NCBI Taxonomy" id="2044587"/>
    <lineage>
        <taxon>Bacteria</taxon>
        <taxon>Bacillati</taxon>
        <taxon>Bacillota</taxon>
        <taxon>Clostridia</taxon>
        <taxon>Lachnospirales</taxon>
        <taxon>Lachnospiraceae</taxon>
        <taxon>Schaedlerella</taxon>
    </lineage>
</organism>
<keyword evidence="5 11" id="KW-0812">Transmembrane</keyword>
<dbReference type="InterPro" id="IPR000067">
    <property type="entry name" value="FlgMring_FliF"/>
</dbReference>
<dbReference type="GO" id="GO:0071973">
    <property type="term" value="P:bacterial-type flagellum-dependent cell motility"/>
    <property type="evidence" value="ECO:0007669"/>
    <property type="project" value="InterPro"/>
</dbReference>
<evidence type="ECO:0000256" key="5">
    <source>
        <dbReference type="ARBA" id="ARBA00022692"/>
    </source>
</evidence>
<evidence type="ECO:0000256" key="9">
    <source>
        <dbReference type="SAM" id="Coils"/>
    </source>
</evidence>
<reference evidence="14 15" key="1">
    <citation type="submission" date="2019-07" db="EMBL/GenBank/DDBJ databases">
        <title>Draft genome sequences of 15 bacterial species constituting the stable defined intestinal microbiota of the GM15 gnotobiotic mouse model.</title>
        <authorList>
            <person name="Elie C."/>
            <person name="Mathieu A."/>
            <person name="Saliou A."/>
            <person name="Darnaud M."/>
            <person name="Leulier F."/>
            <person name="Tamellini A."/>
        </authorList>
    </citation>
    <scope>NUCLEOTIDE SEQUENCE [LARGE SCALE GENOMIC DNA]</scope>
    <source>
        <strain evidence="15">ASF 502</strain>
    </source>
</reference>
<evidence type="ECO:0000256" key="1">
    <source>
        <dbReference type="ARBA" id="ARBA00004117"/>
    </source>
</evidence>
<feature type="transmembrane region" description="Helical" evidence="11">
    <location>
        <begin position="428"/>
        <end position="452"/>
    </location>
</feature>
<dbReference type="GO" id="GO:0009431">
    <property type="term" value="C:bacterial-type flagellum basal body, MS ring"/>
    <property type="evidence" value="ECO:0007669"/>
    <property type="project" value="InterPro"/>
</dbReference>
<feature type="region of interest" description="Disordered" evidence="10">
    <location>
        <begin position="295"/>
        <end position="314"/>
    </location>
</feature>
<keyword evidence="14" id="KW-0969">Cilium</keyword>
<keyword evidence="4" id="KW-1003">Cell membrane</keyword>
<evidence type="ECO:0000259" key="13">
    <source>
        <dbReference type="Pfam" id="PF08345"/>
    </source>
</evidence>
<dbReference type="EMBL" id="VIRB01000057">
    <property type="protein sequence ID" value="NDO68741.1"/>
    <property type="molecule type" value="Genomic_DNA"/>
</dbReference>
<evidence type="ECO:0000256" key="7">
    <source>
        <dbReference type="ARBA" id="ARBA00023136"/>
    </source>
</evidence>
<accession>A0A9X5H709</accession>
<dbReference type="NCBIfam" id="TIGR00206">
    <property type="entry name" value="fliF"/>
    <property type="match status" value="1"/>
</dbReference>
<dbReference type="InterPro" id="IPR043427">
    <property type="entry name" value="YscJ/FliF"/>
</dbReference>
<feature type="domain" description="Flagellar M-ring C-terminal" evidence="13">
    <location>
        <begin position="248"/>
        <end position="407"/>
    </location>
</feature>
<evidence type="ECO:0000256" key="8">
    <source>
        <dbReference type="ARBA" id="ARBA00023143"/>
    </source>
</evidence>
<evidence type="ECO:0000313" key="14">
    <source>
        <dbReference type="EMBL" id="NDO68741.1"/>
    </source>
</evidence>
<dbReference type="PANTHER" id="PTHR30046:SF0">
    <property type="entry name" value="FLAGELLAR M-RING PROTEIN"/>
    <property type="match status" value="1"/>
</dbReference>
<evidence type="ECO:0000256" key="2">
    <source>
        <dbReference type="ARBA" id="ARBA00004651"/>
    </source>
</evidence>
<keyword evidence="14" id="KW-0966">Cell projection</keyword>
<evidence type="ECO:0000256" key="4">
    <source>
        <dbReference type="ARBA" id="ARBA00022475"/>
    </source>
</evidence>
<protein>
    <submittedName>
        <fullName evidence="14">Flagellar M-ring protein FliF</fullName>
    </submittedName>
</protein>
<feature type="transmembrane region" description="Helical" evidence="11">
    <location>
        <begin position="21"/>
        <end position="41"/>
    </location>
</feature>
<evidence type="ECO:0000256" key="6">
    <source>
        <dbReference type="ARBA" id="ARBA00022989"/>
    </source>
</evidence>
<dbReference type="Pfam" id="PF08345">
    <property type="entry name" value="YscJ_FliF_C"/>
    <property type="match status" value="1"/>
</dbReference>
<comment type="caution">
    <text evidence="14">The sequence shown here is derived from an EMBL/GenBank/DDBJ whole genome shotgun (WGS) entry which is preliminary data.</text>
</comment>
<dbReference type="GO" id="GO:0003774">
    <property type="term" value="F:cytoskeletal motor activity"/>
    <property type="evidence" value="ECO:0007669"/>
    <property type="project" value="InterPro"/>
</dbReference>
<sequence length="521" mass="56029">MKEKLGQFKEFAGNLSSKTKKIIIAVAAGLVVAAVVIALILNNRPYAVLFTGLGEEEAREITAKLQEDGVAFRYEGDSTIMVQEKVVDQTKATLVQQGYPKSGFTYDTFINNAGLMSTDSDKNTYKLYELQDRTGATIKLFDGVADAKVTIALGEDNRYVLNDSESKSSASVTVVMKDGGSPTKEQTAGIQRLVAMGVPNLAMEDVAVLDGNGNTVSETEDKTANSSDAEEIAAVVEGQIEKKILKVLGPIYGEDNVSVAARAKINMEQLIRESTTYNTPEKIDDEDKTGIISHEDTYNERSGSGNTAGGVVGTETNADTAEYNTEGDGNGASASSESRSTDYLVNQIKEQGQLDSGALDDLTVSVVVNGNGFGSLREAQLRSLVGNAAGIVRAEQADKITLASAPFDGRAEDDEDAESSSSTLLESIPLWAIIAAVALLLILTGIIVVLIIRRRRAEEEEEEEILEEEVEHLDLNQELQQIQNDRGMELKRSIREFAEQNAEISAQLLKNWLNGGGLDGG</sequence>
<keyword evidence="6 11" id="KW-1133">Transmembrane helix</keyword>
<evidence type="ECO:0000259" key="12">
    <source>
        <dbReference type="Pfam" id="PF01514"/>
    </source>
</evidence>
<dbReference type="Gene3D" id="3.30.300.30">
    <property type="match status" value="1"/>
</dbReference>
<feature type="region of interest" description="Disordered" evidence="10">
    <location>
        <begin position="320"/>
        <end position="339"/>
    </location>
</feature>
<keyword evidence="8" id="KW-0975">Bacterial flagellum</keyword>
<evidence type="ECO:0000256" key="11">
    <source>
        <dbReference type="SAM" id="Phobius"/>
    </source>
</evidence>
<dbReference type="InterPro" id="IPR013556">
    <property type="entry name" value="Flag_M-ring_C"/>
</dbReference>
<keyword evidence="9" id="KW-0175">Coiled coil</keyword>
<gene>
    <name evidence="14" type="primary">fliF</name>
    <name evidence="14" type="ORF">FMM80_08625</name>
</gene>